<dbReference type="GO" id="GO:0008830">
    <property type="term" value="F:dTDP-4-dehydrorhamnose 3,5-epimerase activity"/>
    <property type="evidence" value="ECO:0007669"/>
    <property type="project" value="InterPro"/>
</dbReference>
<dbReference type="GO" id="GO:0000271">
    <property type="term" value="P:polysaccharide biosynthetic process"/>
    <property type="evidence" value="ECO:0007669"/>
    <property type="project" value="TreeGrafter"/>
</dbReference>
<gene>
    <name evidence="1" type="ORF">METZ01_LOCUS348006</name>
</gene>
<dbReference type="Gene3D" id="2.60.120.10">
    <property type="entry name" value="Jelly Rolls"/>
    <property type="match status" value="1"/>
</dbReference>
<dbReference type="PANTHER" id="PTHR21047:SF2">
    <property type="entry name" value="THYMIDINE DIPHOSPHO-4-KETO-RHAMNOSE 3,5-EPIMERASE"/>
    <property type="match status" value="1"/>
</dbReference>
<dbReference type="GO" id="GO:0005829">
    <property type="term" value="C:cytosol"/>
    <property type="evidence" value="ECO:0007669"/>
    <property type="project" value="TreeGrafter"/>
</dbReference>
<dbReference type="SUPFAM" id="SSF51182">
    <property type="entry name" value="RmlC-like cupins"/>
    <property type="match status" value="1"/>
</dbReference>
<dbReference type="GO" id="GO:0019305">
    <property type="term" value="P:dTDP-rhamnose biosynthetic process"/>
    <property type="evidence" value="ECO:0007669"/>
    <property type="project" value="TreeGrafter"/>
</dbReference>
<dbReference type="AlphaFoldDB" id="A0A382RD49"/>
<protein>
    <recommendedName>
        <fullName evidence="2">dTDP-4-dehydrorhamnose 3,5-epimerase</fullName>
    </recommendedName>
</protein>
<dbReference type="InterPro" id="IPR011051">
    <property type="entry name" value="RmlC_Cupin_sf"/>
</dbReference>
<evidence type="ECO:0000313" key="1">
    <source>
        <dbReference type="EMBL" id="SVC95152.1"/>
    </source>
</evidence>
<dbReference type="InterPro" id="IPR014710">
    <property type="entry name" value="RmlC-like_jellyroll"/>
</dbReference>
<organism evidence="1">
    <name type="scientific">marine metagenome</name>
    <dbReference type="NCBI Taxonomy" id="408172"/>
    <lineage>
        <taxon>unclassified sequences</taxon>
        <taxon>metagenomes</taxon>
        <taxon>ecological metagenomes</taxon>
    </lineage>
</organism>
<dbReference type="EMBL" id="UINC01120579">
    <property type="protein sequence ID" value="SVC95152.1"/>
    <property type="molecule type" value="Genomic_DNA"/>
</dbReference>
<dbReference type="Pfam" id="PF00908">
    <property type="entry name" value="dTDP_sugar_isom"/>
    <property type="match status" value="1"/>
</dbReference>
<reference evidence="1" key="1">
    <citation type="submission" date="2018-05" db="EMBL/GenBank/DDBJ databases">
        <authorList>
            <person name="Lanie J.A."/>
            <person name="Ng W.-L."/>
            <person name="Kazmierczak K.M."/>
            <person name="Andrzejewski T.M."/>
            <person name="Davidsen T.M."/>
            <person name="Wayne K.J."/>
            <person name="Tettelin H."/>
            <person name="Glass J.I."/>
            <person name="Rusch D."/>
            <person name="Podicherti R."/>
            <person name="Tsui H.-C.T."/>
            <person name="Winkler M.E."/>
        </authorList>
    </citation>
    <scope>NUCLEOTIDE SEQUENCE</scope>
</reference>
<dbReference type="InterPro" id="IPR000888">
    <property type="entry name" value="RmlC-like"/>
</dbReference>
<dbReference type="CDD" id="cd00438">
    <property type="entry name" value="cupin_RmlC"/>
    <property type="match status" value="1"/>
</dbReference>
<proteinExistence type="predicted"/>
<dbReference type="NCBIfam" id="TIGR01221">
    <property type="entry name" value="rmlC"/>
    <property type="match status" value="1"/>
</dbReference>
<name>A0A382RD49_9ZZZZ</name>
<evidence type="ECO:0008006" key="2">
    <source>
        <dbReference type="Google" id="ProtNLM"/>
    </source>
</evidence>
<accession>A0A382RD49</accession>
<sequence>MKVSKAPIDGLLIIEPEVFRDPRGMFYEVYVASRYKEHGIPAHFVQDNHSVSEKGVLRGLHYQINPGQDKLVRVTRGEVFDVAVDIRKQSPTCGKWWGLSLSETNNLQLYIPVGFAHGFCVLSESAEVLYKCSDYYSPENERGIIWNDPELAIDWPVENPILSEKDTAYPCFNEL</sequence>
<dbReference type="PANTHER" id="PTHR21047">
    <property type="entry name" value="DTDP-6-DEOXY-D-GLUCOSE-3,5 EPIMERASE"/>
    <property type="match status" value="1"/>
</dbReference>